<protein>
    <submittedName>
        <fullName evidence="2">NifU_N domain-containing protein</fullName>
    </submittedName>
</protein>
<dbReference type="AlphaFoldDB" id="A0A0K0DI26"/>
<sequence>MSVAKHSGLGELWVKGDCGKSNYMTRGVWYACVSPIPCAGGQARAAVGDGNFAKVRGAAAACSETTIRAAIILAGRCRSLASSNIHDICEVLEGFLN</sequence>
<evidence type="ECO:0000313" key="2">
    <source>
        <dbReference type="WBParaSite" id="ACAC_0001090701-mRNA-1"/>
    </source>
</evidence>
<reference evidence="2" key="2">
    <citation type="submission" date="2017-02" db="UniProtKB">
        <authorList>
            <consortium name="WormBaseParasite"/>
        </authorList>
    </citation>
    <scope>IDENTIFICATION</scope>
</reference>
<keyword evidence="1" id="KW-1185">Reference proteome</keyword>
<name>A0A0K0DI26_ANGCA</name>
<dbReference type="WBParaSite" id="ACAC_0001090701-mRNA-1">
    <property type="protein sequence ID" value="ACAC_0001090701-mRNA-1"/>
    <property type="gene ID" value="ACAC_0001090701"/>
</dbReference>
<dbReference type="Proteomes" id="UP000035642">
    <property type="component" value="Unassembled WGS sequence"/>
</dbReference>
<organism evidence="1 2">
    <name type="scientific">Angiostrongylus cantonensis</name>
    <name type="common">Rat lungworm</name>
    <dbReference type="NCBI Taxonomy" id="6313"/>
    <lineage>
        <taxon>Eukaryota</taxon>
        <taxon>Metazoa</taxon>
        <taxon>Ecdysozoa</taxon>
        <taxon>Nematoda</taxon>
        <taxon>Chromadorea</taxon>
        <taxon>Rhabditida</taxon>
        <taxon>Rhabditina</taxon>
        <taxon>Rhabditomorpha</taxon>
        <taxon>Strongyloidea</taxon>
        <taxon>Metastrongylidae</taxon>
        <taxon>Angiostrongylus</taxon>
    </lineage>
</organism>
<reference evidence="1" key="1">
    <citation type="submission" date="2012-09" db="EMBL/GenBank/DDBJ databases">
        <authorList>
            <person name="Martin A.A."/>
        </authorList>
    </citation>
    <scope>NUCLEOTIDE SEQUENCE</scope>
</reference>
<evidence type="ECO:0000313" key="1">
    <source>
        <dbReference type="Proteomes" id="UP000035642"/>
    </source>
</evidence>
<proteinExistence type="predicted"/>
<accession>A0A0K0DI26</accession>